<evidence type="ECO:0000313" key="1">
    <source>
        <dbReference type="EMBL" id="RVT64926.1"/>
    </source>
</evidence>
<evidence type="ECO:0000313" key="2">
    <source>
        <dbReference type="Proteomes" id="UP000288024"/>
    </source>
</evidence>
<organism evidence="1 2">
    <name type="scientific">Niallia taxi</name>
    <dbReference type="NCBI Taxonomy" id="2499688"/>
    <lineage>
        <taxon>Bacteria</taxon>
        <taxon>Bacillati</taxon>
        <taxon>Bacillota</taxon>
        <taxon>Bacilli</taxon>
        <taxon>Bacillales</taxon>
        <taxon>Bacillaceae</taxon>
        <taxon>Niallia</taxon>
    </lineage>
</organism>
<dbReference type="GeneID" id="87615945"/>
<name>A0A3S3SLA9_9BACI</name>
<keyword evidence="2" id="KW-1185">Reference proteome</keyword>
<accession>A0A3S3SLA9</accession>
<dbReference type="InterPro" id="IPR036249">
    <property type="entry name" value="Thioredoxin-like_sf"/>
</dbReference>
<comment type="caution">
    <text evidence="1">The sequence shown here is derived from an EMBL/GenBank/DDBJ whole genome shotgun (WGS) entry which is preliminary data.</text>
</comment>
<dbReference type="Pfam" id="PF11009">
    <property type="entry name" value="BrxC"/>
    <property type="match status" value="1"/>
</dbReference>
<dbReference type="SUPFAM" id="SSF52833">
    <property type="entry name" value="Thioredoxin-like"/>
    <property type="match status" value="1"/>
</dbReference>
<sequence length="108" mass="12118">MKKIETVEQFEEILSNNKTAFIVKHSLTCPISAAAFDEYKQYADSNSEVDTYYLAVQDARPLSNYIAETFNIRHESPQALLFSDRSVVWNASHGGITVNSLKEASIKA</sequence>
<dbReference type="InterPro" id="IPR022551">
    <property type="entry name" value="BrxC"/>
</dbReference>
<proteinExistence type="predicted"/>
<dbReference type="NCBIfam" id="TIGR04019">
    <property type="entry name" value="B_thiol_YtxJ"/>
    <property type="match status" value="1"/>
</dbReference>
<protein>
    <submittedName>
        <fullName evidence="1">Bacillithiol system redox-active protein YtxJ</fullName>
    </submittedName>
</protein>
<gene>
    <name evidence="1" type="primary">ytxJ</name>
    <name evidence="1" type="ORF">EM808_05265</name>
</gene>
<reference evidence="1 2" key="1">
    <citation type="submission" date="2019-01" db="EMBL/GenBank/DDBJ databases">
        <title>Bacillus sp. M5HDSG1-1, whole genome shotgun sequence.</title>
        <authorList>
            <person name="Tuo L."/>
        </authorList>
    </citation>
    <scope>NUCLEOTIDE SEQUENCE [LARGE SCALE GENOMIC DNA]</scope>
    <source>
        <strain evidence="1 2">M5HDSG1-1</strain>
    </source>
</reference>
<dbReference type="AlphaFoldDB" id="A0A3S3SLA9"/>
<dbReference type="EMBL" id="RZTZ01000002">
    <property type="protein sequence ID" value="RVT64926.1"/>
    <property type="molecule type" value="Genomic_DNA"/>
</dbReference>
<dbReference type="Gene3D" id="3.40.30.10">
    <property type="entry name" value="Glutaredoxin"/>
    <property type="match status" value="1"/>
</dbReference>
<dbReference type="RefSeq" id="WP_127736962.1">
    <property type="nucleotide sequence ID" value="NZ_CP196002.1"/>
</dbReference>
<dbReference type="Proteomes" id="UP000288024">
    <property type="component" value="Unassembled WGS sequence"/>
</dbReference>